<dbReference type="RefSeq" id="XP_001729524.1">
    <property type="nucleotide sequence ID" value="XM_001729472.1"/>
</dbReference>
<comment type="cofactor">
    <cofactor evidence="1 16">
        <name>Mg(2+)</name>
        <dbReference type="ChEBI" id="CHEBI:18420"/>
    </cofactor>
</comment>
<dbReference type="GO" id="GO:0003677">
    <property type="term" value="F:DNA binding"/>
    <property type="evidence" value="ECO:0007669"/>
    <property type="project" value="UniProtKB-UniRule"/>
</dbReference>
<keyword evidence="8 16" id="KW-0227">DNA damage</keyword>
<dbReference type="FunFam" id="3.40.50.10130:FF:000005">
    <property type="entry name" value="crossover junction endonuclease MUS81 isoform X1"/>
    <property type="match status" value="1"/>
</dbReference>
<evidence type="ECO:0000256" key="13">
    <source>
        <dbReference type="ARBA" id="ARBA00023242"/>
    </source>
</evidence>
<dbReference type="PANTHER" id="PTHR13451">
    <property type="entry name" value="CLASS II CROSSOVER JUNCTION ENDONUCLEASE MUS81"/>
    <property type="match status" value="1"/>
</dbReference>
<evidence type="ECO:0000256" key="10">
    <source>
        <dbReference type="ARBA" id="ARBA00022842"/>
    </source>
</evidence>
<dbReference type="InterPro" id="IPR006166">
    <property type="entry name" value="ERCC4_domain"/>
</dbReference>
<dbReference type="GeneID" id="5853831"/>
<evidence type="ECO:0000256" key="1">
    <source>
        <dbReference type="ARBA" id="ARBA00001946"/>
    </source>
</evidence>
<dbReference type="InterPro" id="IPR033309">
    <property type="entry name" value="Mus81"/>
</dbReference>
<keyword evidence="6 16" id="KW-0479">Metal-binding</keyword>
<reference evidence="19 20" key="1">
    <citation type="journal article" date="2007" name="Proc. Natl. Acad. Sci. U.S.A.">
        <title>Dandruff-associated Malassezia genomes reveal convergent and divergent virulence traits shared with plant and human fungal pathogens.</title>
        <authorList>
            <person name="Xu J."/>
            <person name="Saunders C.W."/>
            <person name="Hu P."/>
            <person name="Grant R.A."/>
            <person name="Boekhout T."/>
            <person name="Kuramae E.E."/>
            <person name="Kronstad J.W."/>
            <person name="Deangelis Y.M."/>
            <person name="Reeder N.L."/>
            <person name="Johnstone K.R."/>
            <person name="Leland M."/>
            <person name="Fieno A.M."/>
            <person name="Begley W.M."/>
            <person name="Sun Y."/>
            <person name="Lacey M.P."/>
            <person name="Chaudhary T."/>
            <person name="Keough T."/>
            <person name="Chu L."/>
            <person name="Sears R."/>
            <person name="Yuan B."/>
            <person name="Dawson T.L.Jr."/>
        </authorList>
    </citation>
    <scope>NUCLEOTIDE SEQUENCE [LARGE SCALE GENOMIC DNA]</scope>
    <source>
        <strain evidence="20">ATCC MYA-4612 / CBS 7966</strain>
    </source>
</reference>
<keyword evidence="11 16" id="KW-0233">DNA recombination</keyword>
<dbReference type="Pfam" id="PF02732">
    <property type="entry name" value="ERCC4"/>
    <property type="match status" value="1"/>
</dbReference>
<keyword evidence="14" id="KW-0469">Meiosis</keyword>
<dbReference type="SUPFAM" id="SSF52980">
    <property type="entry name" value="Restriction endonuclease-like"/>
    <property type="match status" value="1"/>
</dbReference>
<evidence type="ECO:0000256" key="15">
    <source>
        <dbReference type="ARBA" id="ARBA00058015"/>
    </source>
</evidence>
<comment type="subcellular location">
    <subcellularLocation>
        <location evidence="2 16">Nucleus</location>
    </subcellularLocation>
</comment>
<evidence type="ECO:0000256" key="7">
    <source>
        <dbReference type="ARBA" id="ARBA00022759"/>
    </source>
</evidence>
<comment type="function">
    <text evidence="15 16">Interacts with EME1 to form a DNA structure-specific endonuclease with substrate preference for branched DNA structures with a 5'-end at the branch nick. Typical substrates include 3'-flap structures, D-loops, replication forks and nicked Holliday junctions. May be required in mitosis for the processing of stalled or collapsed replication fork intermediates. May be required in meiosis for the repair of meiosis-specific double strand breaks subsequent to single-end invasion (SEI).</text>
</comment>
<dbReference type="GO" id="GO:0000712">
    <property type="term" value="P:resolution of meiotic recombination intermediates"/>
    <property type="evidence" value="ECO:0007669"/>
    <property type="project" value="TreeGrafter"/>
</dbReference>
<keyword evidence="9 16" id="KW-0378">Hydrolase</keyword>
<dbReference type="Proteomes" id="UP000008837">
    <property type="component" value="Unassembled WGS sequence"/>
</dbReference>
<comment type="caution">
    <text evidence="19">The sequence shown here is derived from an EMBL/GenBank/DDBJ whole genome shotgun (WGS) entry which is preliminary data.</text>
</comment>
<dbReference type="GO" id="GO:0048476">
    <property type="term" value="C:Holliday junction resolvase complex"/>
    <property type="evidence" value="ECO:0007669"/>
    <property type="project" value="UniProtKB-UniRule"/>
</dbReference>
<dbReference type="Pfam" id="PF21292">
    <property type="entry name" value="EME1-MUS81_C"/>
    <property type="match status" value="1"/>
</dbReference>
<evidence type="ECO:0000256" key="3">
    <source>
        <dbReference type="ARBA" id="ARBA00010015"/>
    </source>
</evidence>
<dbReference type="CDD" id="cd21036">
    <property type="entry name" value="WH_MUS81"/>
    <property type="match status" value="1"/>
</dbReference>
<feature type="compositionally biased region" description="Low complexity" evidence="17">
    <location>
        <begin position="1"/>
        <end position="11"/>
    </location>
</feature>
<dbReference type="GO" id="GO:0005634">
    <property type="term" value="C:nucleus"/>
    <property type="evidence" value="ECO:0007669"/>
    <property type="project" value="UniProtKB-SubCell"/>
</dbReference>
<comment type="subunit">
    <text evidence="16">Interacts with EME1.</text>
</comment>
<keyword evidence="7 16" id="KW-0255">Endonuclease</keyword>
<feature type="domain" description="ERCC4" evidence="18">
    <location>
        <begin position="355"/>
        <end position="471"/>
    </location>
</feature>
<evidence type="ECO:0000256" key="5">
    <source>
        <dbReference type="ARBA" id="ARBA00022722"/>
    </source>
</evidence>
<evidence type="ECO:0000256" key="17">
    <source>
        <dbReference type="SAM" id="MobiDB-lite"/>
    </source>
</evidence>
<comment type="similarity">
    <text evidence="3 16">Belongs to the XPF family.</text>
</comment>
<dbReference type="InterPro" id="IPR011335">
    <property type="entry name" value="Restrct_endonuc-II-like"/>
</dbReference>
<feature type="region of interest" description="Disordered" evidence="17">
    <location>
        <begin position="156"/>
        <end position="213"/>
    </location>
</feature>
<evidence type="ECO:0000256" key="11">
    <source>
        <dbReference type="ARBA" id="ARBA00023172"/>
    </source>
</evidence>
<dbReference type="FunFam" id="1.10.10.10:FF:000307">
    <property type="entry name" value="Crossover junction endonuclease MUS81"/>
    <property type="match status" value="1"/>
</dbReference>
<keyword evidence="10 16" id="KW-0460">Magnesium</keyword>
<keyword evidence="5 16" id="KW-0540">Nuclease</keyword>
<dbReference type="PANTHER" id="PTHR13451:SF0">
    <property type="entry name" value="CROSSOVER JUNCTION ENDONUCLEASE MUS81"/>
    <property type="match status" value="1"/>
</dbReference>
<gene>
    <name evidence="19" type="ORF">MGL_3559</name>
</gene>
<dbReference type="InterPro" id="IPR047416">
    <property type="entry name" value="XPF_nuclease_Mus81"/>
</dbReference>
<proteinExistence type="inferred from homology"/>
<dbReference type="InterPro" id="IPR042530">
    <property type="entry name" value="EME1/EME2_C"/>
</dbReference>
<dbReference type="GO" id="GO:0046872">
    <property type="term" value="F:metal ion binding"/>
    <property type="evidence" value="ECO:0007669"/>
    <property type="project" value="UniProtKB-UniRule"/>
</dbReference>
<accession>A8Q9T5</accession>
<evidence type="ECO:0000256" key="8">
    <source>
        <dbReference type="ARBA" id="ARBA00022763"/>
    </source>
</evidence>
<sequence>MAALCASSSAAELPPPQKKSTRPRKTKAYVPEPRSGAHGILVAMYLKAHEDHDKDAQLGKSELIARAQPYCDNDYSVPGCGTSSATPASLLRRGMPSGSQSLAAPRKSFATAWSSMKVLINKGYVYRSGNPALYSLSEQGLEIASILATAEGFSPTIQSRASPPRASSEHVAAPLSSSPSTSSAQLPSSPTPSPLHPAAVMPLHSPSRTTNVAPLPLHHAAPVLTASRLDSSPSPEVIQCDPQPSTQRSSRVTTCVPQLYLPPRTNLSQASIPGAAREPSPGDTINLVDSSDNTSFDAGSDGIQIIDTPPRSQRLNISLIESSPIVISSSPHAISQAHDAVVGCYILPPESYTIHMVVDHREVRSRTSTFMDAGQQRITFEGALTQRGVPCELRALELGDILWVARPKRDLPPDKKKAWTYVQEVVLDTVVERKRLDDLASSIFDGRWHDQKQRLRHAGIGQVIYLIEDIHVPHLMQRHGAQIQTALSSTQVIDGFFVHRTANNQGTVDFLVTLHEAVMDMYKDTPLYVLREETIAREHYDQQQRTMRAEYPGIRFHTSFHTYQQLHAKTSTASTIEATWIRMLLCVRGVSADKAQEIVRHFPTPQHLLRAYSRCPSQLDAQRLLSTTIDATTRLTRRRIGRVLSERIWHILDAPTY</sequence>
<dbReference type="Gene3D" id="3.40.50.10130">
    <property type="match status" value="1"/>
</dbReference>
<dbReference type="STRING" id="425265.A8Q9T5"/>
<evidence type="ECO:0000256" key="14">
    <source>
        <dbReference type="ARBA" id="ARBA00023254"/>
    </source>
</evidence>
<dbReference type="EMBL" id="AAYY01000013">
    <property type="protein sequence ID" value="EDP42310.1"/>
    <property type="molecule type" value="Genomic_DNA"/>
</dbReference>
<dbReference type="KEGG" id="mgl:MGL_3559"/>
<dbReference type="InParanoid" id="A8Q9T5"/>
<feature type="region of interest" description="Disordered" evidence="17">
    <location>
        <begin position="228"/>
        <end position="252"/>
    </location>
</feature>
<dbReference type="InterPro" id="IPR036388">
    <property type="entry name" value="WH-like_DNA-bd_sf"/>
</dbReference>
<dbReference type="GO" id="GO:0031573">
    <property type="term" value="P:mitotic intra-S DNA damage checkpoint signaling"/>
    <property type="evidence" value="ECO:0007669"/>
    <property type="project" value="TreeGrafter"/>
</dbReference>
<feature type="compositionally biased region" description="Polar residues" evidence="17">
    <location>
        <begin position="242"/>
        <end position="252"/>
    </location>
</feature>
<feature type="compositionally biased region" description="Low complexity" evidence="17">
    <location>
        <begin position="172"/>
        <end position="188"/>
    </location>
</feature>
<keyword evidence="13 16" id="KW-0539">Nucleus</keyword>
<dbReference type="GO" id="GO:0000727">
    <property type="term" value="P:double-strand break repair via break-induced replication"/>
    <property type="evidence" value="ECO:0007669"/>
    <property type="project" value="UniProtKB-UniRule"/>
</dbReference>
<organism evidence="19 20">
    <name type="scientific">Malassezia globosa (strain ATCC MYA-4612 / CBS 7966)</name>
    <name type="common">Dandruff-associated fungus</name>
    <dbReference type="NCBI Taxonomy" id="425265"/>
    <lineage>
        <taxon>Eukaryota</taxon>
        <taxon>Fungi</taxon>
        <taxon>Dikarya</taxon>
        <taxon>Basidiomycota</taxon>
        <taxon>Ustilaginomycotina</taxon>
        <taxon>Malasseziomycetes</taxon>
        <taxon>Malasseziales</taxon>
        <taxon>Malasseziaceae</taxon>
        <taxon>Malassezia</taxon>
    </lineage>
</organism>
<dbReference type="GO" id="GO:0006308">
    <property type="term" value="P:DNA catabolic process"/>
    <property type="evidence" value="ECO:0007669"/>
    <property type="project" value="UniProtKB-UniRule"/>
</dbReference>
<evidence type="ECO:0000256" key="12">
    <source>
        <dbReference type="ARBA" id="ARBA00023204"/>
    </source>
</evidence>
<evidence type="ECO:0000256" key="4">
    <source>
        <dbReference type="ARBA" id="ARBA00017114"/>
    </source>
</evidence>
<evidence type="ECO:0000313" key="19">
    <source>
        <dbReference type="EMBL" id="EDP42310.1"/>
    </source>
</evidence>
<dbReference type="EC" id="3.1.22.-" evidence="16"/>
<dbReference type="GO" id="GO:0048257">
    <property type="term" value="F:3'-flap endonuclease activity"/>
    <property type="evidence" value="ECO:0007669"/>
    <property type="project" value="TreeGrafter"/>
</dbReference>
<evidence type="ECO:0000313" key="20">
    <source>
        <dbReference type="Proteomes" id="UP000008837"/>
    </source>
</evidence>
<protein>
    <recommendedName>
        <fullName evidence="4 16">Crossover junction endonuclease MUS81</fullName>
        <ecNumber evidence="16">3.1.22.-</ecNumber>
    </recommendedName>
</protein>
<dbReference type="OrthoDB" id="5963188at2759"/>
<dbReference type="AlphaFoldDB" id="A8Q9T5"/>
<dbReference type="Pfam" id="PF21136">
    <property type="entry name" value="WHD_MUS81"/>
    <property type="match status" value="1"/>
</dbReference>
<evidence type="ECO:0000256" key="9">
    <source>
        <dbReference type="ARBA" id="ARBA00022801"/>
    </source>
</evidence>
<evidence type="ECO:0000256" key="2">
    <source>
        <dbReference type="ARBA" id="ARBA00004123"/>
    </source>
</evidence>
<dbReference type="VEuPathDB" id="FungiDB:MGL_3559"/>
<keyword evidence="20" id="KW-1185">Reference proteome</keyword>
<dbReference type="SMART" id="SM00891">
    <property type="entry name" value="ERCC4"/>
    <property type="match status" value="1"/>
</dbReference>
<evidence type="ECO:0000259" key="18">
    <source>
        <dbReference type="SMART" id="SM00891"/>
    </source>
</evidence>
<evidence type="ECO:0000256" key="16">
    <source>
        <dbReference type="RuleBase" id="RU369042"/>
    </source>
</evidence>
<feature type="region of interest" description="Disordered" evidence="17">
    <location>
        <begin position="1"/>
        <end position="32"/>
    </location>
</feature>
<evidence type="ECO:0000256" key="6">
    <source>
        <dbReference type="ARBA" id="ARBA00022723"/>
    </source>
</evidence>
<dbReference type="CDD" id="cd20074">
    <property type="entry name" value="XPF_nuclease_Mus81"/>
    <property type="match status" value="1"/>
</dbReference>
<dbReference type="FunCoup" id="A8Q9T5">
    <property type="interactions" value="99"/>
</dbReference>
<dbReference type="Gene3D" id="1.10.150.670">
    <property type="entry name" value="Crossover junction endonuclease EME1, DNA-binding domain"/>
    <property type="match status" value="1"/>
</dbReference>
<dbReference type="OMA" id="ELGDAMW"/>
<dbReference type="InterPro" id="IPR047417">
    <property type="entry name" value="WHD_MUS81"/>
</dbReference>
<keyword evidence="12 16" id="KW-0234">DNA repair</keyword>
<dbReference type="Gene3D" id="1.10.10.10">
    <property type="entry name" value="Winged helix-like DNA-binding domain superfamily/Winged helix DNA-binding domain"/>
    <property type="match status" value="1"/>
</dbReference>
<dbReference type="GO" id="GO:0008821">
    <property type="term" value="F:crossover junction DNA endonuclease activity"/>
    <property type="evidence" value="ECO:0007669"/>
    <property type="project" value="UniProtKB-UniRule"/>
</dbReference>
<name>A8Q9T5_MALGO</name>